<keyword evidence="4" id="KW-1185">Reference proteome</keyword>
<dbReference type="Proteomes" id="UP000013307">
    <property type="component" value="Chromosome"/>
</dbReference>
<dbReference type="InterPro" id="IPR027954">
    <property type="entry name" value="Transcobalamin-like_C"/>
</dbReference>
<dbReference type="SMART" id="SM00564">
    <property type="entry name" value="PQQ"/>
    <property type="match status" value="8"/>
</dbReference>
<dbReference type="PANTHER" id="PTHR34512:SF30">
    <property type="entry name" value="OUTER MEMBRANE PROTEIN ASSEMBLY FACTOR BAMB"/>
    <property type="match status" value="1"/>
</dbReference>
<dbReference type="InterPro" id="IPR011047">
    <property type="entry name" value="Quinoprotein_ADH-like_sf"/>
</dbReference>
<dbReference type="InterPro" id="IPR002372">
    <property type="entry name" value="PQQ_rpt_dom"/>
</dbReference>
<accession>N0BD39</accession>
<sequence>MKRLLVVMLVILCTIPLTQAQANFHGDEQRAGNFTSERILPALAWKTELTGLVGASPVYWNGHIFVTNWYGWGDWNGGLYSLNATTGSIEWRNSQITGASSVAVIGNSVVVGSLSGYLYFVNATSGVIEKSYQLETSPSWWGIASSPLAYNNTIYVVTFSNGTLWAINDSGILWKFTTGNEVSHYTSPSAYNGRIFFAGNDSVNRLYCLNENGVEIWNFSVDSQITNTPAIGYNKVFFATKSRLYALNMDGSLAWSVSFNGTMSTAAIAYGNIYIGSYEGKLYCFNATNGAELWNFTANGKIDSSPAVAGGIVYFATNNPQGTIYAVDAFSGNMLWYYRLTPPAGNYYNIMSSPYIANNRLYIGADSGYLYCFNSSGLIEVNVTLYPGKLSLNIGNKTYQVNKTSALSALHFASTGGKTDGAEISFNYTLDDSWYATWGSLFVPSILGISNTNTLFWMYWVNDTQPSVGVNLYDLNDGDIVYFTYGPWTSTLSNATITLKINVEVKSAGISSFTVSSGTKGGSILTWLNVTSLDSGWFVAVVSGTNDGGEALAGIATYYATANQEVKVPVLIHVPQQVQSGSYKLYAGIYRLNEYPNNLLAISDYAVSEVS</sequence>
<dbReference type="RefSeq" id="WP_015590526.1">
    <property type="nucleotide sequence ID" value="NC_021169.1"/>
</dbReference>
<dbReference type="STRING" id="387631.Asulf_00923"/>
<feature type="domain" description="Pyrrolo-quinoline quinone repeat" evidence="1">
    <location>
        <begin position="43"/>
        <end position="163"/>
    </location>
</feature>
<dbReference type="SUPFAM" id="SSF50998">
    <property type="entry name" value="Quinoprotein alcohol dehydrogenase-like"/>
    <property type="match status" value="2"/>
</dbReference>
<evidence type="ECO:0000313" key="3">
    <source>
        <dbReference type="EMBL" id="AGK60928.1"/>
    </source>
</evidence>
<dbReference type="EMBL" id="CP005290">
    <property type="protein sequence ID" value="AGK60928.1"/>
    <property type="molecule type" value="Genomic_DNA"/>
</dbReference>
<feature type="domain" description="Pyrrolo-quinoline quinone repeat" evidence="1">
    <location>
        <begin position="241"/>
        <end position="374"/>
    </location>
</feature>
<evidence type="ECO:0000313" key="4">
    <source>
        <dbReference type="Proteomes" id="UP000013307"/>
    </source>
</evidence>
<name>N0BD39_9EURY</name>
<proteinExistence type="predicted"/>
<dbReference type="PANTHER" id="PTHR34512">
    <property type="entry name" value="CELL SURFACE PROTEIN"/>
    <property type="match status" value="1"/>
</dbReference>
<dbReference type="KEGG" id="ast:Asulf_00923"/>
<dbReference type="eggNOG" id="arCOG02479">
    <property type="taxonomic scope" value="Archaea"/>
</dbReference>
<evidence type="ECO:0000259" key="2">
    <source>
        <dbReference type="Pfam" id="PF14478"/>
    </source>
</evidence>
<dbReference type="Gene3D" id="2.130.10.10">
    <property type="entry name" value="YVTN repeat-like/Quinoprotein amine dehydrogenase"/>
    <property type="match status" value="2"/>
</dbReference>
<dbReference type="HOGENOM" id="CLU_027480_4_0_2"/>
<dbReference type="OrthoDB" id="50161at2157"/>
<gene>
    <name evidence="3" type="ORF">Asulf_00923</name>
</gene>
<dbReference type="Pfam" id="PF13360">
    <property type="entry name" value="PQQ_2"/>
    <property type="match status" value="2"/>
</dbReference>
<reference evidence="3 4" key="1">
    <citation type="journal article" date="2013" name="Genome Announc.">
        <title>Complete Genome Sequence of the Thermophilic and Facultatively Chemolithoautotrophic Sulfate Reducer Archaeoglobus sulfaticallidus Strain PM70-1T.</title>
        <authorList>
            <person name="Stokke R."/>
            <person name="Hocking W.P."/>
            <person name="Steinsbu B.O."/>
            <person name="Steen I.H."/>
        </authorList>
    </citation>
    <scope>NUCLEOTIDE SEQUENCE [LARGE SCALE GENOMIC DNA]</scope>
    <source>
        <strain evidence="3">PM70-1</strain>
    </source>
</reference>
<organism evidence="3 4">
    <name type="scientific">Archaeoglobus sulfaticallidus PM70-1</name>
    <dbReference type="NCBI Taxonomy" id="387631"/>
    <lineage>
        <taxon>Archaea</taxon>
        <taxon>Methanobacteriati</taxon>
        <taxon>Methanobacteriota</taxon>
        <taxon>Archaeoglobi</taxon>
        <taxon>Archaeoglobales</taxon>
        <taxon>Archaeoglobaceae</taxon>
        <taxon>Archaeoglobus</taxon>
    </lineage>
</organism>
<feature type="domain" description="Transcobalamin-like C-terminal" evidence="2">
    <location>
        <begin position="437"/>
        <end position="486"/>
    </location>
</feature>
<dbReference type="Pfam" id="PF14478">
    <property type="entry name" value="DUF4430"/>
    <property type="match status" value="1"/>
</dbReference>
<dbReference type="InterPro" id="IPR018391">
    <property type="entry name" value="PQQ_b-propeller_rpt"/>
</dbReference>
<evidence type="ECO:0000259" key="1">
    <source>
        <dbReference type="Pfam" id="PF13360"/>
    </source>
</evidence>
<dbReference type="AlphaFoldDB" id="N0BD39"/>
<dbReference type="InterPro" id="IPR015943">
    <property type="entry name" value="WD40/YVTN_repeat-like_dom_sf"/>
</dbReference>
<dbReference type="GeneID" id="15392564"/>
<protein>
    <submittedName>
        <fullName evidence="3">WD40-like repeat protein</fullName>
    </submittedName>
</protein>